<dbReference type="SMART" id="SM00866">
    <property type="entry name" value="UTRA"/>
    <property type="match status" value="1"/>
</dbReference>
<organism evidence="5 6">
    <name type="scientific">Bradyrhizobium canariense</name>
    <dbReference type="NCBI Taxonomy" id="255045"/>
    <lineage>
        <taxon>Bacteria</taxon>
        <taxon>Pseudomonadati</taxon>
        <taxon>Pseudomonadota</taxon>
        <taxon>Alphaproteobacteria</taxon>
        <taxon>Hyphomicrobiales</taxon>
        <taxon>Nitrobacteraceae</taxon>
        <taxon>Bradyrhizobium</taxon>
    </lineage>
</organism>
<dbReference type="InterPro" id="IPR000524">
    <property type="entry name" value="Tscrpt_reg_HTH_GntR"/>
</dbReference>
<dbReference type="SMART" id="SM00345">
    <property type="entry name" value="HTH_GNTR"/>
    <property type="match status" value="1"/>
</dbReference>
<dbReference type="InterPro" id="IPR011663">
    <property type="entry name" value="UTRA"/>
</dbReference>
<dbReference type="InterPro" id="IPR028978">
    <property type="entry name" value="Chorismate_lyase_/UTRA_dom_sf"/>
</dbReference>
<keyword evidence="1" id="KW-0805">Transcription regulation</keyword>
<dbReference type="GO" id="GO:0003677">
    <property type="term" value="F:DNA binding"/>
    <property type="evidence" value="ECO:0007669"/>
    <property type="project" value="UniProtKB-KW"/>
</dbReference>
<sequence>MWASPAALLGSELLLGMKMRHEVENALTGDSVGERERLQSSQLPLYVTLARLLTSDIEAGRWAAGEQLPTIAALAETYGVARVTIRQALGVLSDEGLIKTIQGKGSFVAERPPSELIHLESSWRHLLRTLDGNVADLIEVRDNVALPRSAQEAGTPKERYRYMRRIHRRRAAAYCVMELYLDSDLYAREPERFDGEMVIPLLSRLAGPTLKRMTQSFRIGAANLAIAKLLGIPPGAPTGEVTRVITNLDDEVMYLGTASYRGDLVVFNTSIDVPRHNIE</sequence>
<dbReference type="EMBL" id="LT629750">
    <property type="protein sequence ID" value="SDS99057.1"/>
    <property type="molecule type" value="Genomic_DNA"/>
</dbReference>
<protein>
    <submittedName>
        <fullName evidence="5">Transcriptional regulator, GntR family</fullName>
    </submittedName>
</protein>
<keyword evidence="2" id="KW-0238">DNA-binding</keyword>
<keyword evidence="6" id="KW-1185">Reference proteome</keyword>
<dbReference type="InterPro" id="IPR050679">
    <property type="entry name" value="Bact_HTH_transcr_reg"/>
</dbReference>
<evidence type="ECO:0000256" key="1">
    <source>
        <dbReference type="ARBA" id="ARBA00023015"/>
    </source>
</evidence>
<dbReference type="InterPro" id="IPR036388">
    <property type="entry name" value="WH-like_DNA-bd_sf"/>
</dbReference>
<dbReference type="CDD" id="cd07377">
    <property type="entry name" value="WHTH_GntR"/>
    <property type="match status" value="1"/>
</dbReference>
<evidence type="ECO:0000256" key="2">
    <source>
        <dbReference type="ARBA" id="ARBA00023125"/>
    </source>
</evidence>
<feature type="domain" description="HTH gntR-type" evidence="4">
    <location>
        <begin position="43"/>
        <end position="111"/>
    </location>
</feature>
<dbReference type="GO" id="GO:0003700">
    <property type="term" value="F:DNA-binding transcription factor activity"/>
    <property type="evidence" value="ECO:0007669"/>
    <property type="project" value="InterPro"/>
</dbReference>
<dbReference type="Proteomes" id="UP000243904">
    <property type="component" value="Chromosome I"/>
</dbReference>
<dbReference type="Gene3D" id="3.40.1410.10">
    <property type="entry name" value="Chorismate lyase-like"/>
    <property type="match status" value="1"/>
</dbReference>
<dbReference type="AlphaFoldDB" id="A0A1H1WP70"/>
<dbReference type="SUPFAM" id="SSF64288">
    <property type="entry name" value="Chorismate lyase-like"/>
    <property type="match status" value="1"/>
</dbReference>
<gene>
    <name evidence="5" type="ORF">SAMN05444158_3953</name>
</gene>
<dbReference type="InterPro" id="IPR036390">
    <property type="entry name" value="WH_DNA-bd_sf"/>
</dbReference>
<dbReference type="PANTHER" id="PTHR44846:SF1">
    <property type="entry name" value="MANNOSYL-D-GLYCERATE TRANSPORT_METABOLISM SYSTEM REPRESSOR MNGR-RELATED"/>
    <property type="match status" value="1"/>
</dbReference>
<evidence type="ECO:0000313" key="6">
    <source>
        <dbReference type="Proteomes" id="UP000243904"/>
    </source>
</evidence>
<dbReference type="Pfam" id="PF00392">
    <property type="entry name" value="GntR"/>
    <property type="match status" value="1"/>
</dbReference>
<dbReference type="PRINTS" id="PR00035">
    <property type="entry name" value="HTHGNTR"/>
</dbReference>
<proteinExistence type="predicted"/>
<evidence type="ECO:0000256" key="3">
    <source>
        <dbReference type="ARBA" id="ARBA00023163"/>
    </source>
</evidence>
<dbReference type="PROSITE" id="PS50949">
    <property type="entry name" value="HTH_GNTR"/>
    <property type="match status" value="1"/>
</dbReference>
<accession>A0A1H1WP70</accession>
<name>A0A1H1WP70_9BRAD</name>
<dbReference type="Pfam" id="PF07702">
    <property type="entry name" value="UTRA"/>
    <property type="match status" value="1"/>
</dbReference>
<dbReference type="PANTHER" id="PTHR44846">
    <property type="entry name" value="MANNOSYL-D-GLYCERATE TRANSPORT/METABOLISM SYSTEM REPRESSOR MNGR-RELATED"/>
    <property type="match status" value="1"/>
</dbReference>
<keyword evidence="3" id="KW-0804">Transcription</keyword>
<reference evidence="6" key="1">
    <citation type="submission" date="2016-10" db="EMBL/GenBank/DDBJ databases">
        <authorList>
            <person name="Varghese N."/>
            <person name="Submissions S."/>
        </authorList>
    </citation>
    <scope>NUCLEOTIDE SEQUENCE [LARGE SCALE GENOMIC DNA]</scope>
    <source>
        <strain evidence="6">GAS369</strain>
    </source>
</reference>
<dbReference type="SUPFAM" id="SSF46785">
    <property type="entry name" value="Winged helix' DNA-binding domain"/>
    <property type="match status" value="1"/>
</dbReference>
<evidence type="ECO:0000313" key="5">
    <source>
        <dbReference type="EMBL" id="SDS99057.1"/>
    </source>
</evidence>
<dbReference type="GO" id="GO:0045892">
    <property type="term" value="P:negative regulation of DNA-templated transcription"/>
    <property type="evidence" value="ECO:0007669"/>
    <property type="project" value="TreeGrafter"/>
</dbReference>
<dbReference type="Gene3D" id="1.10.10.10">
    <property type="entry name" value="Winged helix-like DNA-binding domain superfamily/Winged helix DNA-binding domain"/>
    <property type="match status" value="1"/>
</dbReference>
<evidence type="ECO:0000259" key="4">
    <source>
        <dbReference type="PROSITE" id="PS50949"/>
    </source>
</evidence>